<dbReference type="AlphaFoldDB" id="A0AAW1HZ08"/>
<dbReference type="PROSITE" id="PS50811">
    <property type="entry name" value="WRKY"/>
    <property type="match status" value="1"/>
</dbReference>
<dbReference type="Proteomes" id="UP001443914">
    <property type="component" value="Unassembled WGS sequence"/>
</dbReference>
<feature type="domain" description="WRKY" evidence="7">
    <location>
        <begin position="169"/>
        <end position="231"/>
    </location>
</feature>
<evidence type="ECO:0000259" key="7">
    <source>
        <dbReference type="PROSITE" id="PS50811"/>
    </source>
</evidence>
<dbReference type="SUPFAM" id="SSF118290">
    <property type="entry name" value="WRKY DNA-binding domain"/>
    <property type="match status" value="1"/>
</dbReference>
<keyword evidence="2" id="KW-0805">Transcription regulation</keyword>
<comment type="subcellular location">
    <subcellularLocation>
        <location evidence="1">Nucleus</location>
    </subcellularLocation>
</comment>
<dbReference type="InterPro" id="IPR003657">
    <property type="entry name" value="WRKY_dom"/>
</dbReference>
<proteinExistence type="predicted"/>
<gene>
    <name evidence="8" type="ORF">RND81_10G047300</name>
</gene>
<dbReference type="SMART" id="SM00774">
    <property type="entry name" value="WRKY"/>
    <property type="match status" value="1"/>
</dbReference>
<keyword evidence="5" id="KW-0539">Nucleus</keyword>
<keyword evidence="3" id="KW-0238">DNA-binding</keyword>
<accession>A0AAW1HZ08</accession>
<evidence type="ECO:0000256" key="5">
    <source>
        <dbReference type="ARBA" id="ARBA00023242"/>
    </source>
</evidence>
<keyword evidence="9" id="KW-1185">Reference proteome</keyword>
<protein>
    <recommendedName>
        <fullName evidence="7">WRKY domain-containing protein</fullName>
    </recommendedName>
</protein>
<dbReference type="GO" id="GO:0043565">
    <property type="term" value="F:sequence-specific DNA binding"/>
    <property type="evidence" value="ECO:0007669"/>
    <property type="project" value="InterPro"/>
</dbReference>
<organism evidence="8 9">
    <name type="scientific">Saponaria officinalis</name>
    <name type="common">Common soapwort</name>
    <name type="synonym">Lychnis saponaria</name>
    <dbReference type="NCBI Taxonomy" id="3572"/>
    <lineage>
        <taxon>Eukaryota</taxon>
        <taxon>Viridiplantae</taxon>
        <taxon>Streptophyta</taxon>
        <taxon>Embryophyta</taxon>
        <taxon>Tracheophyta</taxon>
        <taxon>Spermatophyta</taxon>
        <taxon>Magnoliopsida</taxon>
        <taxon>eudicotyledons</taxon>
        <taxon>Gunneridae</taxon>
        <taxon>Pentapetalae</taxon>
        <taxon>Caryophyllales</taxon>
        <taxon>Caryophyllaceae</taxon>
        <taxon>Caryophylleae</taxon>
        <taxon>Saponaria</taxon>
    </lineage>
</organism>
<evidence type="ECO:0000256" key="3">
    <source>
        <dbReference type="ARBA" id="ARBA00023125"/>
    </source>
</evidence>
<name>A0AAW1HZ08_SAPOF</name>
<evidence type="ECO:0000313" key="9">
    <source>
        <dbReference type="Proteomes" id="UP001443914"/>
    </source>
</evidence>
<evidence type="ECO:0000313" key="8">
    <source>
        <dbReference type="EMBL" id="KAK9682055.1"/>
    </source>
</evidence>
<dbReference type="GO" id="GO:0005634">
    <property type="term" value="C:nucleus"/>
    <property type="evidence" value="ECO:0007669"/>
    <property type="project" value="UniProtKB-SubCell"/>
</dbReference>
<dbReference type="Pfam" id="PF03106">
    <property type="entry name" value="WRKY"/>
    <property type="match status" value="1"/>
</dbReference>
<dbReference type="Gene3D" id="2.20.25.80">
    <property type="entry name" value="WRKY domain"/>
    <property type="match status" value="1"/>
</dbReference>
<dbReference type="InterPro" id="IPR044810">
    <property type="entry name" value="WRKY_plant"/>
</dbReference>
<keyword evidence="4" id="KW-0804">Transcription</keyword>
<dbReference type="EMBL" id="JBDFQZ010000010">
    <property type="protein sequence ID" value="KAK9682055.1"/>
    <property type="molecule type" value="Genomic_DNA"/>
</dbReference>
<evidence type="ECO:0000256" key="1">
    <source>
        <dbReference type="ARBA" id="ARBA00004123"/>
    </source>
</evidence>
<feature type="region of interest" description="Disordered" evidence="6">
    <location>
        <begin position="106"/>
        <end position="153"/>
    </location>
</feature>
<dbReference type="InterPro" id="IPR036576">
    <property type="entry name" value="WRKY_dom_sf"/>
</dbReference>
<evidence type="ECO:0000256" key="2">
    <source>
        <dbReference type="ARBA" id="ARBA00023015"/>
    </source>
</evidence>
<dbReference type="GO" id="GO:0003700">
    <property type="term" value="F:DNA-binding transcription factor activity"/>
    <property type="evidence" value="ECO:0007669"/>
    <property type="project" value="InterPro"/>
</dbReference>
<feature type="compositionally biased region" description="Basic and acidic residues" evidence="6">
    <location>
        <begin position="142"/>
        <end position="152"/>
    </location>
</feature>
<dbReference type="PANTHER" id="PTHR31282">
    <property type="entry name" value="WRKY TRANSCRIPTION FACTOR 21-RELATED"/>
    <property type="match status" value="1"/>
</dbReference>
<comment type="caution">
    <text evidence="8">The sequence shown here is derived from an EMBL/GenBank/DDBJ whole genome shotgun (WGS) entry which is preliminary data.</text>
</comment>
<evidence type="ECO:0000256" key="6">
    <source>
        <dbReference type="SAM" id="MobiDB-lite"/>
    </source>
</evidence>
<sequence length="325" mass="36322">MDDDYNNNNNPLNLILHACNLAKDLEAQLPNLSANYYNNNINYPQIISQKCDEIISVFSMAKHHFDSLNTGEHRHGQMVSTFAGIGAEQPNAVSGKGKMVTLTEGGKDFMKGIDSGEGEEGHRVEGGGSSSSTLPRNSRRSSRNEEDGDGRKMVRVAAPQIGNLEMPPEDGFTWRKYGQKEILNSRYPRSYYRCTHQKLYNCPAKKQVQRLDHDPFTFEILYRGDHTCHISSMTPPSPAVQPTLFPQPLQWLTMDFHAPSAEDTHAVLHPHAPSAVGSDLLLHHQHSLLDLADVMFNSGSSSSNNMDVIFSTIDDNKWKNNESKE</sequence>
<evidence type="ECO:0000256" key="4">
    <source>
        <dbReference type="ARBA" id="ARBA00023163"/>
    </source>
</evidence>
<reference evidence="8" key="1">
    <citation type="submission" date="2024-03" db="EMBL/GenBank/DDBJ databases">
        <title>WGS assembly of Saponaria officinalis var. Norfolk2.</title>
        <authorList>
            <person name="Jenkins J."/>
            <person name="Shu S."/>
            <person name="Grimwood J."/>
            <person name="Barry K."/>
            <person name="Goodstein D."/>
            <person name="Schmutz J."/>
            <person name="Leebens-Mack J."/>
            <person name="Osbourn A."/>
        </authorList>
    </citation>
    <scope>NUCLEOTIDE SEQUENCE [LARGE SCALE GENOMIC DNA]</scope>
    <source>
        <strain evidence="8">JIC</strain>
    </source>
</reference>